<dbReference type="InterPro" id="IPR036565">
    <property type="entry name" value="Mur-like_cat_sf"/>
</dbReference>
<dbReference type="PANTHER" id="PTHR11136:SF0">
    <property type="entry name" value="DIHYDROFOLATE SYNTHETASE-RELATED"/>
    <property type="match status" value="1"/>
</dbReference>
<dbReference type="Gene3D" id="3.90.190.20">
    <property type="entry name" value="Mur ligase, C-terminal domain"/>
    <property type="match status" value="1"/>
</dbReference>
<comment type="cofactor">
    <cofactor evidence="1">
        <name>Mg(2+)</name>
        <dbReference type="ChEBI" id="CHEBI:18420"/>
    </cofactor>
</comment>
<keyword evidence="6 11" id="KW-0547">Nucleotide-binding</keyword>
<evidence type="ECO:0000259" key="12">
    <source>
        <dbReference type="Pfam" id="PF02875"/>
    </source>
</evidence>
<dbReference type="GO" id="GO:0005524">
    <property type="term" value="F:ATP binding"/>
    <property type="evidence" value="ECO:0007669"/>
    <property type="project" value="UniProtKB-KW"/>
</dbReference>
<dbReference type="InterPro" id="IPR001645">
    <property type="entry name" value="Folylpolyglutamate_synth"/>
</dbReference>
<dbReference type="InterPro" id="IPR036615">
    <property type="entry name" value="Mur_ligase_C_dom_sf"/>
</dbReference>
<comment type="catalytic activity">
    <reaction evidence="10">
        <text>(6S)-5,6,7,8-tetrahydrofolyl-(gamma-L-Glu)(n) + L-glutamate + ATP = (6S)-5,6,7,8-tetrahydrofolyl-(gamma-L-Glu)(n+1) + ADP + phosphate + H(+)</text>
        <dbReference type="Rhea" id="RHEA:10580"/>
        <dbReference type="Rhea" id="RHEA-COMP:14738"/>
        <dbReference type="Rhea" id="RHEA-COMP:14740"/>
        <dbReference type="ChEBI" id="CHEBI:15378"/>
        <dbReference type="ChEBI" id="CHEBI:29985"/>
        <dbReference type="ChEBI" id="CHEBI:30616"/>
        <dbReference type="ChEBI" id="CHEBI:43474"/>
        <dbReference type="ChEBI" id="CHEBI:141005"/>
        <dbReference type="ChEBI" id="CHEBI:456216"/>
        <dbReference type="EC" id="6.3.2.17"/>
    </reaction>
</comment>
<dbReference type="Gene3D" id="3.40.1190.10">
    <property type="entry name" value="Mur-like, catalytic domain"/>
    <property type="match status" value="1"/>
</dbReference>
<dbReference type="GO" id="GO:0005737">
    <property type="term" value="C:cytoplasm"/>
    <property type="evidence" value="ECO:0007669"/>
    <property type="project" value="TreeGrafter"/>
</dbReference>
<dbReference type="GO" id="GO:0008841">
    <property type="term" value="F:dihydrofolate synthase activity"/>
    <property type="evidence" value="ECO:0007669"/>
    <property type="project" value="TreeGrafter"/>
</dbReference>
<dbReference type="PROSITE" id="PS01012">
    <property type="entry name" value="FOLYLPOLYGLU_SYNT_2"/>
    <property type="match status" value="1"/>
</dbReference>
<evidence type="ECO:0000256" key="7">
    <source>
        <dbReference type="ARBA" id="ARBA00022840"/>
    </source>
</evidence>
<evidence type="ECO:0000256" key="3">
    <source>
        <dbReference type="ARBA" id="ARBA00013025"/>
    </source>
</evidence>
<evidence type="ECO:0000256" key="10">
    <source>
        <dbReference type="ARBA" id="ARBA00047493"/>
    </source>
</evidence>
<feature type="domain" description="Mur ligase central" evidence="13">
    <location>
        <begin position="50"/>
        <end position="193"/>
    </location>
</feature>
<proteinExistence type="inferred from homology"/>
<dbReference type="Proteomes" id="UP000176186">
    <property type="component" value="Unassembled WGS sequence"/>
</dbReference>
<keyword evidence="5" id="KW-0479">Metal-binding</keyword>
<dbReference type="Pfam" id="PF02875">
    <property type="entry name" value="Mur_ligase_C"/>
    <property type="match status" value="1"/>
</dbReference>
<evidence type="ECO:0000256" key="6">
    <source>
        <dbReference type="ARBA" id="ARBA00022741"/>
    </source>
</evidence>
<dbReference type="SUPFAM" id="SSF53244">
    <property type="entry name" value="MurD-like peptide ligases, peptide-binding domain"/>
    <property type="match status" value="1"/>
</dbReference>
<dbReference type="EMBL" id="MFKE01000024">
    <property type="protein sequence ID" value="OGG34669.1"/>
    <property type="molecule type" value="Genomic_DNA"/>
</dbReference>
<dbReference type="InterPro" id="IPR013221">
    <property type="entry name" value="Mur_ligase_cen"/>
</dbReference>
<gene>
    <name evidence="14" type="ORF">A2363_03990</name>
</gene>
<evidence type="ECO:0000256" key="9">
    <source>
        <dbReference type="ARBA" id="ARBA00030592"/>
    </source>
</evidence>
<keyword evidence="7 11" id="KW-0067">ATP-binding</keyword>
<dbReference type="InterPro" id="IPR004101">
    <property type="entry name" value="Mur_ligase_C"/>
</dbReference>
<dbReference type="InterPro" id="IPR018109">
    <property type="entry name" value="Folylpolyglutamate_synth_CS"/>
</dbReference>
<dbReference type="GO" id="GO:0004326">
    <property type="term" value="F:tetrahydrofolylpolyglutamate synthase activity"/>
    <property type="evidence" value="ECO:0007669"/>
    <property type="project" value="UniProtKB-EC"/>
</dbReference>
<accession>A0A1F6BCJ2</accession>
<dbReference type="NCBIfam" id="TIGR01499">
    <property type="entry name" value="folC"/>
    <property type="match status" value="1"/>
</dbReference>
<dbReference type="AlphaFoldDB" id="A0A1F6BCJ2"/>
<evidence type="ECO:0000256" key="11">
    <source>
        <dbReference type="PIRNR" id="PIRNR001563"/>
    </source>
</evidence>
<evidence type="ECO:0000313" key="14">
    <source>
        <dbReference type="EMBL" id="OGG34669.1"/>
    </source>
</evidence>
<evidence type="ECO:0000259" key="13">
    <source>
        <dbReference type="Pfam" id="PF08245"/>
    </source>
</evidence>
<evidence type="ECO:0000256" key="5">
    <source>
        <dbReference type="ARBA" id="ARBA00022723"/>
    </source>
</evidence>
<evidence type="ECO:0000256" key="8">
    <source>
        <dbReference type="ARBA" id="ARBA00022842"/>
    </source>
</evidence>
<dbReference type="EC" id="6.3.2.17" evidence="3"/>
<dbReference type="FunFam" id="3.40.1190.10:FF:000011">
    <property type="entry name" value="Folylpolyglutamate synthase/dihydrofolate synthase"/>
    <property type="match status" value="1"/>
</dbReference>
<dbReference type="Pfam" id="PF08245">
    <property type="entry name" value="Mur_ligase_M"/>
    <property type="match status" value="1"/>
</dbReference>
<dbReference type="SUPFAM" id="SSF53623">
    <property type="entry name" value="MurD-like peptide ligases, catalytic domain"/>
    <property type="match status" value="1"/>
</dbReference>
<comment type="similarity">
    <text evidence="2 11">Belongs to the folylpolyglutamate synthase family.</text>
</comment>
<evidence type="ECO:0000313" key="15">
    <source>
        <dbReference type="Proteomes" id="UP000176186"/>
    </source>
</evidence>
<keyword evidence="4 11" id="KW-0436">Ligase</keyword>
<dbReference type="STRING" id="1798401.A2363_03990"/>
<reference evidence="14 15" key="1">
    <citation type="journal article" date="2016" name="Nat. Commun.">
        <title>Thousands of microbial genomes shed light on interconnected biogeochemical processes in an aquifer system.</title>
        <authorList>
            <person name="Anantharaman K."/>
            <person name="Brown C.T."/>
            <person name="Hug L.A."/>
            <person name="Sharon I."/>
            <person name="Castelle C.J."/>
            <person name="Probst A.J."/>
            <person name="Thomas B.C."/>
            <person name="Singh A."/>
            <person name="Wilkins M.J."/>
            <person name="Karaoz U."/>
            <person name="Brodie E.L."/>
            <person name="Williams K.H."/>
            <person name="Hubbard S.S."/>
            <person name="Banfield J.F."/>
        </authorList>
    </citation>
    <scope>NUCLEOTIDE SEQUENCE [LARGE SCALE GENOMIC DNA]</scope>
</reference>
<dbReference type="PANTHER" id="PTHR11136">
    <property type="entry name" value="FOLYLPOLYGLUTAMATE SYNTHASE-RELATED"/>
    <property type="match status" value="1"/>
</dbReference>
<feature type="domain" description="Mur ligase C-terminal" evidence="12">
    <location>
        <begin position="276"/>
        <end position="386"/>
    </location>
</feature>
<protein>
    <recommendedName>
        <fullName evidence="3">tetrahydrofolate synthase</fullName>
        <ecNumber evidence="3">6.3.2.17</ecNumber>
    </recommendedName>
    <alternativeName>
        <fullName evidence="9">Tetrahydrofolylpolyglutamate synthase</fullName>
    </alternativeName>
</protein>
<evidence type="ECO:0000256" key="2">
    <source>
        <dbReference type="ARBA" id="ARBA00008276"/>
    </source>
</evidence>
<sequence length="417" mass="46204">MNNNSVHTLAEAESYLTQFLSSKWSYTLVRMEKLMTALGNPERKLCVIHIGGTAGKGSTCFIAASILETAGYKVGLHMSPHLISITERLMINRTPIPEKKFVSLLNKIIPIINQMKDKPTYYEITVAMMFKFFADERVDIAVVEVGLGGRLDGTNILSPAVSVITNVGLDHTDILGDTVEKIVMDKREIIKADKPVVSGATQKTVRNLIIEKAASASAPLYLLDRDFTVDNVPPVSLLGRHQITNAALAIAAIEHCGLPVSPGNIHEALAHLDFPGRMEQTTIGKTHVILDGAHNTMKMEALSKALTDHFPNQTFPVLFAVKGDKNIAEMVKLLAPHVSHWYPTTLERQTDWGRRVMFDARDLEKIISAADPQKPITEVADYKTFLKNIPETTLLITGSLYLVGAVEEWKENFQRHF</sequence>
<dbReference type="PIRSF" id="PIRSF001563">
    <property type="entry name" value="Folylpolyglu_synth"/>
    <property type="match status" value="1"/>
</dbReference>
<dbReference type="GO" id="GO:0046872">
    <property type="term" value="F:metal ion binding"/>
    <property type="evidence" value="ECO:0007669"/>
    <property type="project" value="UniProtKB-KW"/>
</dbReference>
<evidence type="ECO:0000256" key="1">
    <source>
        <dbReference type="ARBA" id="ARBA00001946"/>
    </source>
</evidence>
<name>A0A1F6BCJ2_9BACT</name>
<evidence type="ECO:0000256" key="4">
    <source>
        <dbReference type="ARBA" id="ARBA00022598"/>
    </source>
</evidence>
<keyword evidence="8" id="KW-0460">Magnesium</keyword>
<comment type="caution">
    <text evidence="14">The sequence shown here is derived from an EMBL/GenBank/DDBJ whole genome shotgun (WGS) entry which is preliminary data.</text>
</comment>
<organism evidence="14 15">
    <name type="scientific">Candidatus Gottesmanbacteria bacterium RIFOXYB1_FULL_47_11</name>
    <dbReference type="NCBI Taxonomy" id="1798401"/>
    <lineage>
        <taxon>Bacteria</taxon>
        <taxon>Candidatus Gottesmaniibacteriota</taxon>
    </lineage>
</organism>